<gene>
    <name evidence="1" type="ORF">CHITON_1157</name>
</gene>
<reference evidence="2" key="1">
    <citation type="submission" date="2016-01" db="EMBL/GenBank/DDBJ databases">
        <authorList>
            <person name="Vorgias C.E."/>
        </authorList>
    </citation>
    <scope>NUCLEOTIDE SEQUENCE [LARGE SCALE GENOMIC DNA]</scope>
</reference>
<evidence type="ECO:0000313" key="1">
    <source>
        <dbReference type="EMBL" id="CUX77936.1"/>
    </source>
</evidence>
<dbReference type="STRING" id="54262.CHITON_1157"/>
<accession>A0A160VTS5</accession>
<proteinExistence type="predicted"/>
<dbReference type="Proteomes" id="UP000093069">
    <property type="component" value="Chromosome I"/>
</dbReference>
<organism evidence="1 2">
    <name type="scientific">Thermococcus chitonophagus</name>
    <dbReference type="NCBI Taxonomy" id="54262"/>
    <lineage>
        <taxon>Archaea</taxon>
        <taxon>Methanobacteriati</taxon>
        <taxon>Methanobacteriota</taxon>
        <taxon>Thermococci</taxon>
        <taxon>Thermococcales</taxon>
        <taxon>Thermococcaceae</taxon>
        <taxon>Thermococcus</taxon>
    </lineage>
</organism>
<sequence length="70" mass="8197">MVPELWPIQTRMYIINVIDTVEYNVFEKLRPIAIIPNIKAKNASALRGIPRMDSPRDSIFMSNWMFESNL</sequence>
<name>A0A160VTS5_9EURY</name>
<dbReference type="EMBL" id="LN999010">
    <property type="protein sequence ID" value="CUX77936.1"/>
    <property type="molecule type" value="Genomic_DNA"/>
</dbReference>
<dbReference type="AlphaFoldDB" id="A0A160VTS5"/>
<dbReference type="KEGG" id="tch:CHITON_1157"/>
<protein>
    <submittedName>
        <fullName evidence="1">Uncharacterized protein</fullName>
    </submittedName>
</protein>
<evidence type="ECO:0000313" key="2">
    <source>
        <dbReference type="Proteomes" id="UP000093069"/>
    </source>
</evidence>